<dbReference type="RefSeq" id="WP_092860467.1">
    <property type="nucleotide sequence ID" value="NZ_FOQH01000006.1"/>
</dbReference>
<keyword evidence="3" id="KW-0804">Transcription</keyword>
<dbReference type="STRING" id="1114924.SAMN05216258_106105"/>
<dbReference type="PROSITE" id="PS50949">
    <property type="entry name" value="HTH_GNTR"/>
    <property type="match status" value="1"/>
</dbReference>
<dbReference type="PANTHER" id="PTHR43537">
    <property type="entry name" value="TRANSCRIPTIONAL REGULATOR, GNTR FAMILY"/>
    <property type="match status" value="1"/>
</dbReference>
<feature type="region of interest" description="Disordered" evidence="4">
    <location>
        <begin position="1"/>
        <end position="23"/>
    </location>
</feature>
<dbReference type="InterPro" id="IPR011711">
    <property type="entry name" value="GntR_C"/>
</dbReference>
<dbReference type="PANTHER" id="PTHR43537:SF44">
    <property type="entry name" value="GNTR FAMILY REGULATORY PROTEIN"/>
    <property type="match status" value="1"/>
</dbReference>
<dbReference type="OrthoDB" id="9028214at2"/>
<dbReference type="AlphaFoldDB" id="A0A1I3HPD7"/>
<dbReference type="Proteomes" id="UP000199377">
    <property type="component" value="Unassembled WGS sequence"/>
</dbReference>
<organism evidence="6 7">
    <name type="scientific">Albimonas pacifica</name>
    <dbReference type="NCBI Taxonomy" id="1114924"/>
    <lineage>
        <taxon>Bacteria</taxon>
        <taxon>Pseudomonadati</taxon>
        <taxon>Pseudomonadota</taxon>
        <taxon>Alphaproteobacteria</taxon>
        <taxon>Rhodobacterales</taxon>
        <taxon>Paracoccaceae</taxon>
        <taxon>Albimonas</taxon>
    </lineage>
</organism>
<keyword evidence="1" id="KW-0805">Transcription regulation</keyword>
<gene>
    <name evidence="6" type="ORF">SAMN05216258_106105</name>
</gene>
<dbReference type="InterPro" id="IPR008920">
    <property type="entry name" value="TF_FadR/GntR_C"/>
</dbReference>
<dbReference type="InterPro" id="IPR000524">
    <property type="entry name" value="Tscrpt_reg_HTH_GntR"/>
</dbReference>
<dbReference type="GO" id="GO:0003677">
    <property type="term" value="F:DNA binding"/>
    <property type="evidence" value="ECO:0007669"/>
    <property type="project" value="UniProtKB-KW"/>
</dbReference>
<dbReference type="EMBL" id="FOQH01000006">
    <property type="protein sequence ID" value="SFI37595.1"/>
    <property type="molecule type" value="Genomic_DNA"/>
</dbReference>
<evidence type="ECO:0000313" key="7">
    <source>
        <dbReference type="Proteomes" id="UP000199377"/>
    </source>
</evidence>
<name>A0A1I3HPD7_9RHOB</name>
<evidence type="ECO:0000259" key="5">
    <source>
        <dbReference type="PROSITE" id="PS50949"/>
    </source>
</evidence>
<evidence type="ECO:0000256" key="1">
    <source>
        <dbReference type="ARBA" id="ARBA00023015"/>
    </source>
</evidence>
<dbReference type="Pfam" id="PF00392">
    <property type="entry name" value="GntR"/>
    <property type="match status" value="1"/>
</dbReference>
<dbReference type="Gene3D" id="1.20.120.530">
    <property type="entry name" value="GntR ligand-binding domain-like"/>
    <property type="match status" value="1"/>
</dbReference>
<dbReference type="CDD" id="cd07377">
    <property type="entry name" value="WHTH_GntR"/>
    <property type="match status" value="1"/>
</dbReference>
<reference evidence="6 7" key="1">
    <citation type="submission" date="2016-10" db="EMBL/GenBank/DDBJ databases">
        <authorList>
            <person name="de Groot N.N."/>
        </authorList>
    </citation>
    <scope>NUCLEOTIDE SEQUENCE [LARGE SCALE GENOMIC DNA]</scope>
    <source>
        <strain evidence="6 7">CGMCC 1.11030</strain>
    </source>
</reference>
<sequence>MTSSSAPSRRPPARRRAAERGLSRPQAIAETLKDWIVEQALAPGDRLPQEAQLISILGASKGTVREALRVLETQGLIRTRTGPGGGAFITPVSGDHAALLLANLFYFERPELADLLALRRALMPVLAADLAATTAPADVDALAEAAGPVLAAVRPDVRRAAGLAFDEALAAASANPLMRFTCGFVARMLGELVEIPAAALDVGDGAWAAELLAALRAGDGAAAARAMEMRLDREGAALLAAQAVVARRFLGARAPR</sequence>
<keyword evidence="7" id="KW-1185">Reference proteome</keyword>
<dbReference type="GO" id="GO:0003700">
    <property type="term" value="F:DNA-binding transcription factor activity"/>
    <property type="evidence" value="ECO:0007669"/>
    <property type="project" value="InterPro"/>
</dbReference>
<dbReference type="SMART" id="SM00895">
    <property type="entry name" value="FCD"/>
    <property type="match status" value="1"/>
</dbReference>
<evidence type="ECO:0000313" key="6">
    <source>
        <dbReference type="EMBL" id="SFI37595.1"/>
    </source>
</evidence>
<dbReference type="SUPFAM" id="SSF46785">
    <property type="entry name" value="Winged helix' DNA-binding domain"/>
    <property type="match status" value="1"/>
</dbReference>
<dbReference type="Gene3D" id="1.10.10.10">
    <property type="entry name" value="Winged helix-like DNA-binding domain superfamily/Winged helix DNA-binding domain"/>
    <property type="match status" value="1"/>
</dbReference>
<dbReference type="Pfam" id="PF07729">
    <property type="entry name" value="FCD"/>
    <property type="match status" value="1"/>
</dbReference>
<keyword evidence="2 6" id="KW-0238">DNA-binding</keyword>
<evidence type="ECO:0000256" key="2">
    <source>
        <dbReference type="ARBA" id="ARBA00023125"/>
    </source>
</evidence>
<evidence type="ECO:0000256" key="4">
    <source>
        <dbReference type="SAM" id="MobiDB-lite"/>
    </source>
</evidence>
<proteinExistence type="predicted"/>
<feature type="domain" description="HTH gntR-type" evidence="5">
    <location>
        <begin position="22"/>
        <end position="92"/>
    </location>
</feature>
<dbReference type="PRINTS" id="PR00035">
    <property type="entry name" value="HTHGNTR"/>
</dbReference>
<dbReference type="SMART" id="SM00345">
    <property type="entry name" value="HTH_GNTR"/>
    <property type="match status" value="1"/>
</dbReference>
<dbReference type="InterPro" id="IPR036390">
    <property type="entry name" value="WH_DNA-bd_sf"/>
</dbReference>
<protein>
    <submittedName>
        <fullName evidence="6">DNA-binding transcriptional regulator, FadR family</fullName>
    </submittedName>
</protein>
<accession>A0A1I3HPD7</accession>
<dbReference type="InterPro" id="IPR036388">
    <property type="entry name" value="WH-like_DNA-bd_sf"/>
</dbReference>
<dbReference type="SUPFAM" id="SSF48008">
    <property type="entry name" value="GntR ligand-binding domain-like"/>
    <property type="match status" value="1"/>
</dbReference>
<evidence type="ECO:0000256" key="3">
    <source>
        <dbReference type="ARBA" id="ARBA00023163"/>
    </source>
</evidence>